<dbReference type="SMART" id="SM00028">
    <property type="entry name" value="TPR"/>
    <property type="match status" value="6"/>
</dbReference>
<dbReference type="PROSITE" id="PS50005">
    <property type="entry name" value="TPR"/>
    <property type="match status" value="1"/>
</dbReference>
<evidence type="ECO:0000256" key="2">
    <source>
        <dbReference type="ARBA" id="ARBA00022840"/>
    </source>
</evidence>
<dbReference type="Pfam" id="PF00211">
    <property type="entry name" value="Guanylate_cyc"/>
    <property type="match status" value="1"/>
</dbReference>
<dbReference type="SUPFAM" id="SSF52540">
    <property type="entry name" value="P-loop containing nucleoside triphosphate hydrolases"/>
    <property type="match status" value="1"/>
</dbReference>
<protein>
    <submittedName>
        <fullName evidence="5">Adenylate/guanylate cyclase with TPR repeats</fullName>
    </submittedName>
</protein>
<dbReference type="PROSITE" id="PS50125">
    <property type="entry name" value="GUANYLATE_CYCLASE_2"/>
    <property type="match status" value="2"/>
</dbReference>
<dbReference type="InterPro" id="IPR029787">
    <property type="entry name" value="Nucleotide_cyclase"/>
</dbReference>
<feature type="domain" description="Guanylate cyclase" evidence="4">
    <location>
        <begin position="36"/>
        <end position="177"/>
    </location>
</feature>
<dbReference type="GO" id="GO:0004016">
    <property type="term" value="F:adenylate cyclase activity"/>
    <property type="evidence" value="ECO:0007669"/>
    <property type="project" value="TreeGrafter"/>
</dbReference>
<dbReference type="Proteomes" id="UP000215027">
    <property type="component" value="Chromosome I"/>
</dbReference>
<dbReference type="InterPro" id="IPR001054">
    <property type="entry name" value="A/G_cyclase"/>
</dbReference>
<dbReference type="Pfam" id="PF13374">
    <property type="entry name" value="TPR_10"/>
    <property type="match status" value="1"/>
</dbReference>
<accession>A0A170PHJ3</accession>
<dbReference type="EMBL" id="LN890655">
    <property type="protein sequence ID" value="CUS04337.2"/>
    <property type="molecule type" value="Genomic_DNA"/>
</dbReference>
<dbReference type="KEGG" id="pbf:CFX0092_A2459"/>
<dbReference type="GO" id="GO:0005524">
    <property type="term" value="F:ATP binding"/>
    <property type="evidence" value="ECO:0007669"/>
    <property type="project" value="UniProtKB-KW"/>
</dbReference>
<dbReference type="InterPro" id="IPR019734">
    <property type="entry name" value="TPR_rpt"/>
</dbReference>
<name>A0A170PHJ3_9CHLR</name>
<dbReference type="Pfam" id="PF13191">
    <property type="entry name" value="AAA_16"/>
    <property type="match status" value="1"/>
</dbReference>
<keyword evidence="3" id="KW-0802">TPR repeat</keyword>
<dbReference type="Gene3D" id="3.40.50.300">
    <property type="entry name" value="P-loop containing nucleotide triphosphate hydrolases"/>
    <property type="match status" value="1"/>
</dbReference>
<dbReference type="InterPro" id="IPR027417">
    <property type="entry name" value="P-loop_NTPase"/>
</dbReference>
<dbReference type="GO" id="GO:0009190">
    <property type="term" value="P:cyclic nucleotide biosynthetic process"/>
    <property type="evidence" value="ECO:0007669"/>
    <property type="project" value="InterPro"/>
</dbReference>
<organism evidence="5 6">
    <name type="scientific">Candidatus Promineifilum breve</name>
    <dbReference type="NCBI Taxonomy" id="1806508"/>
    <lineage>
        <taxon>Bacteria</taxon>
        <taxon>Bacillati</taxon>
        <taxon>Chloroflexota</taxon>
        <taxon>Ardenticatenia</taxon>
        <taxon>Candidatus Promineifilales</taxon>
        <taxon>Candidatus Promineifilaceae</taxon>
        <taxon>Candidatus Promineifilum</taxon>
    </lineage>
</organism>
<dbReference type="CDD" id="cd07302">
    <property type="entry name" value="CHD"/>
    <property type="match status" value="1"/>
</dbReference>
<dbReference type="PANTHER" id="PTHR16305:SF28">
    <property type="entry name" value="GUANYLATE CYCLASE DOMAIN-CONTAINING PROTEIN"/>
    <property type="match status" value="1"/>
</dbReference>
<dbReference type="SUPFAM" id="SSF48452">
    <property type="entry name" value="TPR-like"/>
    <property type="match status" value="2"/>
</dbReference>
<dbReference type="PANTHER" id="PTHR16305">
    <property type="entry name" value="TESTICULAR SOLUBLE ADENYLYL CYCLASE"/>
    <property type="match status" value="1"/>
</dbReference>
<dbReference type="RefSeq" id="WP_095043679.1">
    <property type="nucleotide sequence ID" value="NZ_LN890655.1"/>
</dbReference>
<dbReference type="Pfam" id="PF13424">
    <property type="entry name" value="TPR_12"/>
    <property type="match status" value="2"/>
</dbReference>
<sequence length="1319" mass="144541">MVQSAASSPHPTRRLVPQFILDHLARGEHSGHMDAAGLFVDLSGFTTLTEALMAHGPPGAEVLAMIVESIFEPLINTVFAHRGFVIGYYGDAFSALIPADEGDPTGAARLAVAAAWRMRQHLAALGEVKTPYGEFHLSMKMGIDVGQAEWLIVTSPSDDRAAYSFMGRVVQQCALAENAAAHNEIILTPAVVAALGDQLEVETWDDHHRLIAIHAPLPAEALPAEATPSRAELARFLPTAILDLTQRGEFRPLIALFVDLQGTPGPAALQKVCECCFALQRQYGGLFYRINFDDKGCNLQLFWGAPTSQERDIHRALNFILELRRVCELPLRAGLTHRMAFAGFVGSAAYQEYSCYGRGLNLAARMMSAAEWGQIWLSQEIAQGVAGQFQIDTIGERAFKGFAVAQPVHQLLAAETDARTPFYSGRLVGRALELEALAEAIDPLFAGRFAGLAALVGEAGSGKSRLAYEFLAGLESAERVRVLRCQTDDILRQPLNPFRYALRQYFQQAANVETAINRDQFERILLDLIAATPAPDVRAELDRTRSFLGSLVDLHWPDSLYEQVEPQFRAENTFDGLVALFRAESLRRPLIILLEDIHHLDASSQAFLAHLARHSDGYALGLVATSRGAPAPGWPAAETPLHVIPVPPLAESAVAELVATVLGTEPPPRLARQLAAETTGNPLFVEQLLLYLHDNGLLETYLETRDRPDRPNAYLPADVRSLLMAQIDQLPPELKRTAQFASVLGREFDPAVLGAMLSAAGDLDETLATGSRRQIWAPLNNRHYMFHHGLLREVAYEMQLTARRRELHHRAADALIATSHDDALVADQLAEIAFHFDRAEAAANAGRYYGRAGHLAAADFFNDQAIAYYDRALALAAAADTDARYRLLLGREGVYHLLGRRDEQAADLQALAAVVQMEPTAERQAEWQLRQAAYALAVGDYATAIDWAERSASCAAVAGDSLAELKAYHRLGRAYWQQGHSTEAEPPLRRALALADAGGHKRQKAECLYDLGTMYQYQGEFRPAFDYALEAQELFQALHSRRGQIQSLNLMGNIYYGQGDYMESQEAYAAALALTLEIGWHYAESTILINLGNNAFELGNFDDAQRYYVQSVELAQRTGDRAAESVALDSLGLTNHYQGHLAEARANLEAACQIALDIHNTRNCGYSLTHLGFTLLELGQVEAAIAHFDHALTLRRELGHETAVIDTLAGLAAAEIARDQTAPAGQYVAQIVAWIKQNGTDGLELPIQTYWICYDVMRRAAAGDPSATTAADAILADGHALLQQRAGRINDPDLRHCFLQNTPFNSRLLAAWAAHTTAG</sequence>
<dbReference type="OrthoDB" id="134626at2"/>
<evidence type="ECO:0000313" key="5">
    <source>
        <dbReference type="EMBL" id="CUS04337.2"/>
    </source>
</evidence>
<feature type="repeat" description="TPR" evidence="3">
    <location>
        <begin position="1085"/>
        <end position="1118"/>
    </location>
</feature>
<evidence type="ECO:0000256" key="1">
    <source>
        <dbReference type="ARBA" id="ARBA00022741"/>
    </source>
</evidence>
<gene>
    <name evidence="5" type="ORF">CFX0092_A2459</name>
</gene>
<dbReference type="GO" id="GO:0035556">
    <property type="term" value="P:intracellular signal transduction"/>
    <property type="evidence" value="ECO:0007669"/>
    <property type="project" value="InterPro"/>
</dbReference>
<keyword evidence="1" id="KW-0547">Nucleotide-binding</keyword>
<dbReference type="SUPFAM" id="SSF55073">
    <property type="entry name" value="Nucleotide cyclase"/>
    <property type="match status" value="2"/>
</dbReference>
<keyword evidence="2" id="KW-0067">ATP-binding</keyword>
<dbReference type="Gene3D" id="1.25.40.10">
    <property type="entry name" value="Tetratricopeptide repeat domain"/>
    <property type="match status" value="2"/>
</dbReference>
<keyword evidence="6" id="KW-1185">Reference proteome</keyword>
<proteinExistence type="predicted"/>
<reference evidence="5" key="1">
    <citation type="submission" date="2016-01" db="EMBL/GenBank/DDBJ databases">
        <authorList>
            <person name="Mcilroy J.S."/>
            <person name="Karst M S."/>
            <person name="Albertsen M."/>
        </authorList>
    </citation>
    <scope>NUCLEOTIDE SEQUENCE</scope>
    <source>
        <strain evidence="5">Cfx-K</strain>
    </source>
</reference>
<feature type="domain" description="Guanylate cyclase" evidence="4">
    <location>
        <begin position="316"/>
        <end position="367"/>
    </location>
</feature>
<dbReference type="InterPro" id="IPR011990">
    <property type="entry name" value="TPR-like_helical_dom_sf"/>
</dbReference>
<evidence type="ECO:0000313" key="6">
    <source>
        <dbReference type="Proteomes" id="UP000215027"/>
    </source>
</evidence>
<dbReference type="Gene3D" id="3.30.70.1230">
    <property type="entry name" value="Nucleotide cyclase"/>
    <property type="match status" value="2"/>
</dbReference>
<evidence type="ECO:0000259" key="4">
    <source>
        <dbReference type="PROSITE" id="PS50125"/>
    </source>
</evidence>
<dbReference type="InterPro" id="IPR041664">
    <property type="entry name" value="AAA_16"/>
</dbReference>
<dbReference type="GO" id="GO:0005737">
    <property type="term" value="C:cytoplasm"/>
    <property type="evidence" value="ECO:0007669"/>
    <property type="project" value="TreeGrafter"/>
</dbReference>
<evidence type="ECO:0000256" key="3">
    <source>
        <dbReference type="PROSITE-ProRule" id="PRU00339"/>
    </source>
</evidence>